<feature type="transmembrane region" description="Helical" evidence="9">
    <location>
        <begin position="12"/>
        <end position="36"/>
    </location>
</feature>
<feature type="transmembrane region" description="Helical" evidence="9">
    <location>
        <begin position="94"/>
        <end position="114"/>
    </location>
</feature>
<dbReference type="InterPro" id="IPR002550">
    <property type="entry name" value="CNNM"/>
</dbReference>
<dbReference type="InterPro" id="IPR000644">
    <property type="entry name" value="CBS_dom"/>
</dbReference>
<dbReference type="GO" id="GO:0005886">
    <property type="term" value="C:plasma membrane"/>
    <property type="evidence" value="ECO:0007669"/>
    <property type="project" value="TreeGrafter"/>
</dbReference>
<dbReference type="PROSITE" id="PS51846">
    <property type="entry name" value="CNNM"/>
    <property type="match status" value="1"/>
</dbReference>
<dbReference type="Proteomes" id="UP000193334">
    <property type="component" value="Chromosome"/>
</dbReference>
<dbReference type="PANTHER" id="PTHR22777">
    <property type="entry name" value="HEMOLYSIN-RELATED"/>
    <property type="match status" value="1"/>
</dbReference>
<evidence type="ECO:0000256" key="9">
    <source>
        <dbReference type="SAM" id="Phobius"/>
    </source>
</evidence>
<reference evidence="13" key="1">
    <citation type="submission" date="2017-04" db="EMBL/GenBank/DDBJ databases">
        <title>Comparative genomics and description of representatives of a novel lineage of planctomycetes thriving in anoxic sediments.</title>
        <authorList>
            <person name="Spring S."/>
            <person name="Bunk B."/>
            <person name="Sproer C."/>
        </authorList>
    </citation>
    <scope>NUCLEOTIDE SEQUENCE [LARGE SCALE GENOMIC DNA]</scope>
    <source>
        <strain evidence="13">ST-PulAB-D4</strain>
    </source>
</reference>
<dbReference type="CDD" id="cd04590">
    <property type="entry name" value="CBS_pair_CorC_HlyC_assoc"/>
    <property type="match status" value="1"/>
</dbReference>
<feature type="domain" description="CBS" evidence="10">
    <location>
        <begin position="211"/>
        <end position="270"/>
    </location>
</feature>
<evidence type="ECO:0000256" key="2">
    <source>
        <dbReference type="ARBA" id="ARBA00022692"/>
    </source>
</evidence>
<dbReference type="Pfam" id="PF01595">
    <property type="entry name" value="CNNM"/>
    <property type="match status" value="1"/>
</dbReference>
<protein>
    <submittedName>
        <fullName evidence="12">Magnesium and cobalt efflux protein CorC</fullName>
    </submittedName>
</protein>
<evidence type="ECO:0000256" key="1">
    <source>
        <dbReference type="ARBA" id="ARBA00004141"/>
    </source>
</evidence>
<dbReference type="InterPro" id="IPR044751">
    <property type="entry name" value="Ion_transp-like_CBS"/>
</dbReference>
<dbReference type="PANTHER" id="PTHR22777:SF17">
    <property type="entry name" value="UPF0053 PROTEIN SLL0260"/>
    <property type="match status" value="1"/>
</dbReference>
<dbReference type="InterPro" id="IPR016169">
    <property type="entry name" value="FAD-bd_PCMH_sub2"/>
</dbReference>
<evidence type="ECO:0000256" key="3">
    <source>
        <dbReference type="ARBA" id="ARBA00022737"/>
    </source>
</evidence>
<dbReference type="Pfam" id="PF03471">
    <property type="entry name" value="CorC_HlyC"/>
    <property type="match status" value="1"/>
</dbReference>
<dbReference type="EMBL" id="CP021023">
    <property type="protein sequence ID" value="ARN57980.1"/>
    <property type="molecule type" value="Genomic_DNA"/>
</dbReference>
<gene>
    <name evidence="12" type="primary">corC_2</name>
    <name evidence="12" type="ORF">STSP1_02406</name>
</gene>
<dbReference type="Gene3D" id="3.30.465.10">
    <property type="match status" value="1"/>
</dbReference>
<feature type="domain" description="CBS" evidence="10">
    <location>
        <begin position="271"/>
        <end position="327"/>
    </location>
</feature>
<dbReference type="SUPFAM" id="SSF56176">
    <property type="entry name" value="FAD-binding/transporter-associated domain-like"/>
    <property type="match status" value="1"/>
</dbReference>
<dbReference type="PROSITE" id="PS51371">
    <property type="entry name" value="CBS"/>
    <property type="match status" value="2"/>
</dbReference>
<dbReference type="Gene3D" id="3.10.580.10">
    <property type="entry name" value="CBS-domain"/>
    <property type="match status" value="1"/>
</dbReference>
<sequence length="410" mass="45669">METIIQQTPQIISLILLLAISGFFSGSETAFFNLSFTDRKKLRKSKTGETVLHLISRPKSLLNTLLFGNMIINVLYFSAAGQTAVALAGKGNTILVTLYGIVSLFLLIIFGEIMPKSIAFSHSQDFCTLTAYPVYVCQKLLSPIAAVLNNLFIKPAVRLITPAIPKAEKIGLEHLRYLVKNSGKKGLINQEESELISRVMELGKSSVKEIMRPRVDIVMCEKASSIDDVFELMRSSRVKKIPVYEDSVDNICGYVHQRDILTKNPECVSEVLRNTVFLPEQKSVESLLEFFLETKNEMAMIVDEYGGLSGLATIKDVVGSITSGFKGKNNSIEQISENKYRLSGSASLLEWLELIELPNIDTDSSTVSGFIISNTRKIPHKGDSVRYQNLKFTVEDVEDNRIKTVLVELE</sequence>
<dbReference type="InterPro" id="IPR046342">
    <property type="entry name" value="CBS_dom_sf"/>
</dbReference>
<comment type="subcellular location">
    <subcellularLocation>
        <location evidence="1">Membrane</location>
        <topology evidence="1">Multi-pass membrane protein</topology>
    </subcellularLocation>
</comment>
<keyword evidence="6 8" id="KW-0472">Membrane</keyword>
<keyword evidence="5 7" id="KW-0129">CBS domain</keyword>
<evidence type="ECO:0000256" key="5">
    <source>
        <dbReference type="ARBA" id="ARBA00023122"/>
    </source>
</evidence>
<dbReference type="KEGG" id="pbp:STSP1_02406"/>
<dbReference type="STRING" id="1941349.STSP1_02406"/>
<keyword evidence="13" id="KW-1185">Reference proteome</keyword>
<organism evidence="12 13">
    <name type="scientific">Sedimentisphaera salicampi</name>
    <dbReference type="NCBI Taxonomy" id="1941349"/>
    <lineage>
        <taxon>Bacteria</taxon>
        <taxon>Pseudomonadati</taxon>
        <taxon>Planctomycetota</taxon>
        <taxon>Phycisphaerae</taxon>
        <taxon>Sedimentisphaerales</taxon>
        <taxon>Sedimentisphaeraceae</taxon>
        <taxon>Sedimentisphaera</taxon>
    </lineage>
</organism>
<evidence type="ECO:0000256" key="4">
    <source>
        <dbReference type="ARBA" id="ARBA00022989"/>
    </source>
</evidence>
<evidence type="ECO:0000256" key="7">
    <source>
        <dbReference type="PROSITE-ProRule" id="PRU00703"/>
    </source>
</evidence>
<evidence type="ECO:0000256" key="6">
    <source>
        <dbReference type="ARBA" id="ARBA00023136"/>
    </source>
</evidence>
<dbReference type="GO" id="GO:0050660">
    <property type="term" value="F:flavin adenine dinucleotide binding"/>
    <property type="evidence" value="ECO:0007669"/>
    <property type="project" value="InterPro"/>
</dbReference>
<dbReference type="SMART" id="SM01091">
    <property type="entry name" value="CorC_HlyC"/>
    <property type="match status" value="1"/>
</dbReference>
<dbReference type="RefSeq" id="WP_085756595.1">
    <property type="nucleotide sequence ID" value="NZ_CP021023.1"/>
</dbReference>
<evidence type="ECO:0000256" key="8">
    <source>
        <dbReference type="PROSITE-ProRule" id="PRU01193"/>
    </source>
</evidence>
<proteinExistence type="predicted"/>
<evidence type="ECO:0000259" key="10">
    <source>
        <dbReference type="PROSITE" id="PS51371"/>
    </source>
</evidence>
<name>A0A1W6LQC5_9BACT</name>
<feature type="transmembrane region" description="Helical" evidence="9">
    <location>
        <begin position="65"/>
        <end position="88"/>
    </location>
</feature>
<dbReference type="InterPro" id="IPR036318">
    <property type="entry name" value="FAD-bd_PCMH-like_sf"/>
</dbReference>
<dbReference type="InterPro" id="IPR005170">
    <property type="entry name" value="Transptr-assoc_dom"/>
</dbReference>
<dbReference type="Pfam" id="PF00571">
    <property type="entry name" value="CBS"/>
    <property type="match status" value="2"/>
</dbReference>
<accession>A0A1W6LQC5</accession>
<keyword evidence="3" id="KW-0677">Repeat</keyword>
<keyword evidence="4 8" id="KW-1133">Transmembrane helix</keyword>
<dbReference type="AlphaFoldDB" id="A0A1W6LQC5"/>
<dbReference type="SUPFAM" id="SSF54631">
    <property type="entry name" value="CBS-domain pair"/>
    <property type="match status" value="1"/>
</dbReference>
<evidence type="ECO:0000313" key="13">
    <source>
        <dbReference type="Proteomes" id="UP000193334"/>
    </source>
</evidence>
<keyword evidence="2 8" id="KW-0812">Transmembrane</keyword>
<evidence type="ECO:0000259" key="11">
    <source>
        <dbReference type="PROSITE" id="PS51846"/>
    </source>
</evidence>
<evidence type="ECO:0000313" key="12">
    <source>
        <dbReference type="EMBL" id="ARN57980.1"/>
    </source>
</evidence>
<feature type="domain" description="CNNM transmembrane" evidence="11">
    <location>
        <begin position="3"/>
        <end position="192"/>
    </location>
</feature>